<dbReference type="PANTHER" id="PTHR31672">
    <property type="entry name" value="BNACNNG10540D PROTEIN"/>
    <property type="match status" value="1"/>
</dbReference>
<reference evidence="4" key="1">
    <citation type="journal article" date="2017" name="Front. Plant Sci.">
        <title>Climate Clever Clovers: New Paradigm to Reduce the Environmental Footprint of Ruminants by Breeding Low Methanogenic Forages Utilizing Haplotype Variation.</title>
        <authorList>
            <person name="Kaur P."/>
            <person name="Appels R."/>
            <person name="Bayer P.E."/>
            <person name="Keeble-Gagnere G."/>
            <person name="Wang J."/>
            <person name="Hirakawa H."/>
            <person name="Shirasawa K."/>
            <person name="Vercoe P."/>
            <person name="Stefanova K."/>
            <person name="Durmic Z."/>
            <person name="Nichols P."/>
            <person name="Revell C."/>
            <person name="Isobe S.N."/>
            <person name="Edwards D."/>
            <person name="Erskine W."/>
        </authorList>
    </citation>
    <scope>NUCLEOTIDE SEQUENCE [LARGE SCALE GENOMIC DNA]</scope>
    <source>
        <strain evidence="4">cv. Daliak</strain>
    </source>
</reference>
<keyword evidence="4" id="KW-1185">Reference proteome</keyword>
<accession>A0A2Z6P2H5</accession>
<dbReference type="Pfam" id="PF07734">
    <property type="entry name" value="FBA_1"/>
    <property type="match status" value="1"/>
</dbReference>
<dbReference type="InterPro" id="IPR006527">
    <property type="entry name" value="F-box-assoc_dom_typ1"/>
</dbReference>
<protein>
    <recommendedName>
        <fullName evidence="2">F-box associated beta-propeller type 1 domain-containing protein</fullName>
    </recommendedName>
</protein>
<evidence type="ECO:0000259" key="2">
    <source>
        <dbReference type="Pfam" id="PF07734"/>
    </source>
</evidence>
<keyword evidence="1" id="KW-0732">Signal</keyword>
<organism evidence="3 4">
    <name type="scientific">Trifolium subterraneum</name>
    <name type="common">Subterranean clover</name>
    <dbReference type="NCBI Taxonomy" id="3900"/>
    <lineage>
        <taxon>Eukaryota</taxon>
        <taxon>Viridiplantae</taxon>
        <taxon>Streptophyta</taxon>
        <taxon>Embryophyta</taxon>
        <taxon>Tracheophyta</taxon>
        <taxon>Spermatophyta</taxon>
        <taxon>Magnoliopsida</taxon>
        <taxon>eudicotyledons</taxon>
        <taxon>Gunneridae</taxon>
        <taxon>Pentapetalae</taxon>
        <taxon>rosids</taxon>
        <taxon>fabids</taxon>
        <taxon>Fabales</taxon>
        <taxon>Fabaceae</taxon>
        <taxon>Papilionoideae</taxon>
        <taxon>50 kb inversion clade</taxon>
        <taxon>NPAAA clade</taxon>
        <taxon>Hologalegina</taxon>
        <taxon>IRL clade</taxon>
        <taxon>Trifolieae</taxon>
        <taxon>Trifolium</taxon>
    </lineage>
</organism>
<name>A0A2Z6P2H5_TRISU</name>
<evidence type="ECO:0000313" key="4">
    <source>
        <dbReference type="Proteomes" id="UP000242715"/>
    </source>
</evidence>
<dbReference type="Proteomes" id="UP000242715">
    <property type="component" value="Unassembled WGS sequence"/>
</dbReference>
<dbReference type="PANTHER" id="PTHR31672:SF13">
    <property type="entry name" value="F-BOX PROTEIN CPR30-LIKE"/>
    <property type="match status" value="1"/>
</dbReference>
<dbReference type="InterPro" id="IPR050796">
    <property type="entry name" value="SCF_F-box_component"/>
</dbReference>
<dbReference type="NCBIfam" id="TIGR01640">
    <property type="entry name" value="F_box_assoc_1"/>
    <property type="match status" value="1"/>
</dbReference>
<dbReference type="OrthoDB" id="1867629at2759"/>
<dbReference type="EMBL" id="DF973692">
    <property type="protein sequence ID" value="GAU37859.1"/>
    <property type="molecule type" value="Genomic_DNA"/>
</dbReference>
<sequence>MGPCNGIFCLIAFLVVLFVNPSLRQIFPLPTNHFNKSPPELYGFGFDSKTNDYKFLALKHGSGSDNGYWTSELYSLNSNTWKDIDVPPYYPLPESWQFSTTYTFVKNCCHWWGLALDESGKEEDYVLAFDMLVSVQNNNLVISRVRAS</sequence>
<evidence type="ECO:0000313" key="3">
    <source>
        <dbReference type="EMBL" id="GAU37859.1"/>
    </source>
</evidence>
<proteinExistence type="predicted"/>
<feature type="domain" description="F-box associated beta-propeller type 1" evidence="2">
    <location>
        <begin position="3"/>
        <end position="131"/>
    </location>
</feature>
<feature type="signal peptide" evidence="1">
    <location>
        <begin position="1"/>
        <end position="24"/>
    </location>
</feature>
<gene>
    <name evidence="3" type="ORF">TSUD_22750</name>
</gene>
<feature type="chain" id="PRO_5016347108" description="F-box associated beta-propeller type 1 domain-containing protein" evidence="1">
    <location>
        <begin position="25"/>
        <end position="148"/>
    </location>
</feature>
<evidence type="ECO:0000256" key="1">
    <source>
        <dbReference type="SAM" id="SignalP"/>
    </source>
</evidence>
<dbReference type="AlphaFoldDB" id="A0A2Z6P2H5"/>
<dbReference type="InterPro" id="IPR017451">
    <property type="entry name" value="F-box-assoc_interact_dom"/>
</dbReference>